<dbReference type="Proteomes" id="UP001596067">
    <property type="component" value="Unassembled WGS sequence"/>
</dbReference>
<protein>
    <submittedName>
        <fullName evidence="1">Uncharacterized protein</fullName>
    </submittedName>
</protein>
<evidence type="ECO:0000313" key="2">
    <source>
        <dbReference type="Proteomes" id="UP001596067"/>
    </source>
</evidence>
<name>A0ABW1F367_9ACTN</name>
<accession>A0ABW1F367</accession>
<gene>
    <name evidence="1" type="ORF">ACFP0N_28055</name>
</gene>
<dbReference type="RefSeq" id="WP_313764786.1">
    <property type="nucleotide sequence ID" value="NZ_BAAAVH010000021.1"/>
</dbReference>
<evidence type="ECO:0000313" key="1">
    <source>
        <dbReference type="EMBL" id="MFC5888826.1"/>
    </source>
</evidence>
<keyword evidence="2" id="KW-1185">Reference proteome</keyword>
<dbReference type="EMBL" id="JBHSOD010000046">
    <property type="protein sequence ID" value="MFC5888826.1"/>
    <property type="molecule type" value="Genomic_DNA"/>
</dbReference>
<organism evidence="1 2">
    <name type="scientific">Kitasatospora aburaviensis</name>
    <dbReference type="NCBI Taxonomy" id="67265"/>
    <lineage>
        <taxon>Bacteria</taxon>
        <taxon>Bacillati</taxon>
        <taxon>Actinomycetota</taxon>
        <taxon>Actinomycetes</taxon>
        <taxon>Kitasatosporales</taxon>
        <taxon>Streptomycetaceae</taxon>
        <taxon>Kitasatospora</taxon>
    </lineage>
</organism>
<sequence length="143" mass="15782">MNDLTNPLEEALTAATGDVGTVAERCRAAGGLLRVTLGELRAEVGYRRLGKYVLEELPERLTEEGLGWFPTWRLSPRDNGEPRKDHDVWVFIRDGGLRCQIIDAIQAPDGSDVPAVLNGLLKGRPQDLSPERKLGLIREILGL</sequence>
<proteinExistence type="predicted"/>
<reference evidence="2" key="1">
    <citation type="journal article" date="2019" name="Int. J. Syst. Evol. Microbiol.">
        <title>The Global Catalogue of Microorganisms (GCM) 10K type strain sequencing project: providing services to taxonomists for standard genome sequencing and annotation.</title>
        <authorList>
            <consortium name="The Broad Institute Genomics Platform"/>
            <consortium name="The Broad Institute Genome Sequencing Center for Infectious Disease"/>
            <person name="Wu L."/>
            <person name="Ma J."/>
        </authorList>
    </citation>
    <scope>NUCLEOTIDE SEQUENCE [LARGE SCALE GENOMIC DNA]</scope>
    <source>
        <strain evidence="2">CGMCC 4.1469</strain>
    </source>
</reference>
<comment type="caution">
    <text evidence="1">The sequence shown here is derived from an EMBL/GenBank/DDBJ whole genome shotgun (WGS) entry which is preliminary data.</text>
</comment>